<dbReference type="PANTHER" id="PTHR46825">
    <property type="entry name" value="D-ALANYL-D-ALANINE-CARBOXYPEPTIDASE/ENDOPEPTIDASE AMPH"/>
    <property type="match status" value="1"/>
</dbReference>
<protein>
    <recommendedName>
        <fullName evidence="1">Beta-lactamase-related domain-containing protein</fullName>
    </recommendedName>
</protein>
<dbReference type="InterPro" id="IPR001466">
    <property type="entry name" value="Beta-lactam-related"/>
</dbReference>
<organism evidence="2 3">
    <name type="scientific">Deinococcus roseus</name>
    <dbReference type="NCBI Taxonomy" id="392414"/>
    <lineage>
        <taxon>Bacteria</taxon>
        <taxon>Thermotogati</taxon>
        <taxon>Deinococcota</taxon>
        <taxon>Deinococci</taxon>
        <taxon>Deinococcales</taxon>
        <taxon>Deinococcaceae</taxon>
        <taxon>Deinococcus</taxon>
    </lineage>
</organism>
<dbReference type="Pfam" id="PF00144">
    <property type="entry name" value="Beta-lactamase"/>
    <property type="match status" value="1"/>
</dbReference>
<comment type="caution">
    <text evidence="2">The sequence shown here is derived from an EMBL/GenBank/DDBJ whole genome shotgun (WGS) entry which is preliminary data.</text>
</comment>
<proteinExistence type="predicted"/>
<dbReference type="Gene3D" id="3.40.710.10">
    <property type="entry name" value="DD-peptidase/beta-lactamase superfamily"/>
    <property type="match status" value="1"/>
</dbReference>
<reference evidence="3" key="1">
    <citation type="journal article" date="2019" name="Int. J. Syst. Evol. Microbiol.">
        <title>The Global Catalogue of Microorganisms (GCM) 10K type strain sequencing project: providing services to taxonomists for standard genome sequencing and annotation.</title>
        <authorList>
            <consortium name="The Broad Institute Genomics Platform"/>
            <consortium name="The Broad Institute Genome Sequencing Center for Infectious Disease"/>
            <person name="Wu L."/>
            <person name="Ma J."/>
        </authorList>
    </citation>
    <scope>NUCLEOTIDE SEQUENCE [LARGE SCALE GENOMIC DNA]</scope>
    <source>
        <strain evidence="3">JCM 14370</strain>
    </source>
</reference>
<keyword evidence="3" id="KW-1185">Reference proteome</keyword>
<name>A0ABQ2CTR1_9DEIO</name>
<feature type="domain" description="Beta-lactamase-related" evidence="1">
    <location>
        <begin position="9"/>
        <end position="329"/>
    </location>
</feature>
<evidence type="ECO:0000259" key="1">
    <source>
        <dbReference type="Pfam" id="PF00144"/>
    </source>
</evidence>
<sequence>MNIPELAQKLFEPFQSKTAGNAVAVLWQNELVYQHTAGRANQEKYIPVTPDTLFCIGSITKTMTAIHIMQQVEAGRIALDDPIRKHLKSIPIAEPYINNPIRVRHLLTHTSGLGYFRSWKDILLPAGGLGALKNTPTLTEYYRDGLTPIYPPLTRWAYCNHAFALLGQLIEDVTGQPFETTFTAEVLRKSGMVHATLQRPENTELRAMPYMKSDSKSGAVYKPSPDLDIVVKPAGSVYASITDMVAYARTLLAHSSPLLTRESHDQMHSRQFEVNPDLMGMGLGFVLLPFGEKQVSFHTGGWLGYNSSMHICPELGAAVITLSNSENPEVMSLGEQFFKEALQIQPTEAAGVPVEDLQFARSYGEPVKGLERVIALLTQPGGLKLIRKEGQLHLKTLTGPWRKGIALKPRGGSLFEIADPQQPMLCNLEISGQRVTALHLGLNRLAGQF</sequence>
<dbReference type="RefSeq" id="WP_188998714.1">
    <property type="nucleotide sequence ID" value="NZ_BMOD01000001.1"/>
</dbReference>
<gene>
    <name evidence="2" type="ORF">GCM10008938_02880</name>
</gene>
<evidence type="ECO:0000313" key="2">
    <source>
        <dbReference type="EMBL" id="GGJ20134.1"/>
    </source>
</evidence>
<dbReference type="PANTHER" id="PTHR46825:SF9">
    <property type="entry name" value="BETA-LACTAMASE-RELATED DOMAIN-CONTAINING PROTEIN"/>
    <property type="match status" value="1"/>
</dbReference>
<dbReference type="Proteomes" id="UP000632222">
    <property type="component" value="Unassembled WGS sequence"/>
</dbReference>
<accession>A0ABQ2CTR1</accession>
<dbReference type="InterPro" id="IPR050491">
    <property type="entry name" value="AmpC-like"/>
</dbReference>
<dbReference type="InterPro" id="IPR012338">
    <property type="entry name" value="Beta-lactam/transpept-like"/>
</dbReference>
<evidence type="ECO:0000313" key="3">
    <source>
        <dbReference type="Proteomes" id="UP000632222"/>
    </source>
</evidence>
<dbReference type="EMBL" id="BMOD01000001">
    <property type="protein sequence ID" value="GGJ20134.1"/>
    <property type="molecule type" value="Genomic_DNA"/>
</dbReference>
<dbReference type="SUPFAM" id="SSF56601">
    <property type="entry name" value="beta-lactamase/transpeptidase-like"/>
    <property type="match status" value="1"/>
</dbReference>